<evidence type="ECO:0000256" key="1">
    <source>
        <dbReference type="SAM" id="MobiDB-lite"/>
    </source>
</evidence>
<proteinExistence type="predicted"/>
<reference evidence="2" key="1">
    <citation type="journal article" date="2023" name="Plant J.">
        <title>Genome sequences and population genomics provide insights into the demographic history, inbreeding, and mutation load of two 'living fossil' tree species of Dipteronia.</title>
        <authorList>
            <person name="Feng Y."/>
            <person name="Comes H.P."/>
            <person name="Chen J."/>
            <person name="Zhu S."/>
            <person name="Lu R."/>
            <person name="Zhang X."/>
            <person name="Li P."/>
            <person name="Qiu J."/>
            <person name="Olsen K.M."/>
            <person name="Qiu Y."/>
        </authorList>
    </citation>
    <scope>NUCLEOTIDE SEQUENCE</scope>
    <source>
        <strain evidence="2">KIB01</strain>
    </source>
</reference>
<gene>
    <name evidence="2" type="ORF">Ddye_025410</name>
</gene>
<feature type="non-terminal residue" evidence="2">
    <location>
        <position position="72"/>
    </location>
</feature>
<evidence type="ECO:0000313" key="2">
    <source>
        <dbReference type="EMBL" id="KAK2637615.1"/>
    </source>
</evidence>
<dbReference type="Proteomes" id="UP001280121">
    <property type="component" value="Unassembled WGS sequence"/>
</dbReference>
<dbReference type="EMBL" id="JANJYI010000008">
    <property type="protein sequence ID" value="KAK2637615.1"/>
    <property type="molecule type" value="Genomic_DNA"/>
</dbReference>
<sequence length="72" mass="7898">MPEISALLFTHEARIEQHNQTEVLNVNLASGNQSFNQNNKGNGVWANQNSSGQYGGQYQNQGGRGNNHNGKE</sequence>
<evidence type="ECO:0000313" key="3">
    <source>
        <dbReference type="Proteomes" id="UP001280121"/>
    </source>
</evidence>
<feature type="compositionally biased region" description="Low complexity" evidence="1">
    <location>
        <begin position="47"/>
        <end position="61"/>
    </location>
</feature>
<feature type="region of interest" description="Disordered" evidence="1">
    <location>
        <begin position="34"/>
        <end position="72"/>
    </location>
</feature>
<name>A0AAD9TLB6_9ROSI</name>
<organism evidence="2 3">
    <name type="scientific">Dipteronia dyeriana</name>
    <dbReference type="NCBI Taxonomy" id="168575"/>
    <lineage>
        <taxon>Eukaryota</taxon>
        <taxon>Viridiplantae</taxon>
        <taxon>Streptophyta</taxon>
        <taxon>Embryophyta</taxon>
        <taxon>Tracheophyta</taxon>
        <taxon>Spermatophyta</taxon>
        <taxon>Magnoliopsida</taxon>
        <taxon>eudicotyledons</taxon>
        <taxon>Gunneridae</taxon>
        <taxon>Pentapetalae</taxon>
        <taxon>rosids</taxon>
        <taxon>malvids</taxon>
        <taxon>Sapindales</taxon>
        <taxon>Sapindaceae</taxon>
        <taxon>Hippocastanoideae</taxon>
        <taxon>Acereae</taxon>
        <taxon>Dipteronia</taxon>
    </lineage>
</organism>
<dbReference type="AlphaFoldDB" id="A0AAD9TLB6"/>
<keyword evidence="3" id="KW-1185">Reference proteome</keyword>
<protein>
    <submittedName>
        <fullName evidence="2">Uncharacterized protein</fullName>
    </submittedName>
</protein>
<accession>A0AAD9TLB6</accession>
<comment type="caution">
    <text evidence="2">The sequence shown here is derived from an EMBL/GenBank/DDBJ whole genome shotgun (WGS) entry which is preliminary data.</text>
</comment>